<dbReference type="InterPro" id="IPR001254">
    <property type="entry name" value="Trypsin_dom"/>
</dbReference>
<dbReference type="Gene3D" id="2.40.10.10">
    <property type="entry name" value="Trypsin-like serine proteases"/>
    <property type="match status" value="1"/>
</dbReference>
<feature type="signal peptide" evidence="3">
    <location>
        <begin position="1"/>
        <end position="19"/>
    </location>
</feature>
<evidence type="ECO:0000256" key="1">
    <source>
        <dbReference type="ARBA" id="ARBA00023157"/>
    </source>
</evidence>
<dbReference type="Proteomes" id="UP000694407">
    <property type="component" value="Unplaced"/>
</dbReference>
<name>A0A8C5YZX3_MARMA</name>
<dbReference type="InterPro" id="IPR043504">
    <property type="entry name" value="Peptidase_S1_PA_chymotrypsin"/>
</dbReference>
<feature type="region of interest" description="Disordered" evidence="2">
    <location>
        <begin position="90"/>
        <end position="123"/>
    </location>
</feature>
<dbReference type="InterPro" id="IPR018114">
    <property type="entry name" value="TRYPSIN_HIS"/>
</dbReference>
<dbReference type="Ensembl" id="ENSMMMT00000006373.1">
    <property type="protein sequence ID" value="ENSMMMP00000005594.1"/>
    <property type="gene ID" value="ENSMMMG00000005031.1"/>
</dbReference>
<protein>
    <submittedName>
        <fullName evidence="5">Kallikrein related peptidase 6</fullName>
    </submittedName>
</protein>
<feature type="domain" description="Peptidase S1" evidence="4">
    <location>
        <begin position="26"/>
        <end position="69"/>
    </location>
</feature>
<organism evidence="5 6">
    <name type="scientific">Marmota marmota marmota</name>
    <name type="common">Alpine marmot</name>
    <dbReference type="NCBI Taxonomy" id="9994"/>
    <lineage>
        <taxon>Eukaryota</taxon>
        <taxon>Metazoa</taxon>
        <taxon>Chordata</taxon>
        <taxon>Craniata</taxon>
        <taxon>Vertebrata</taxon>
        <taxon>Euteleostomi</taxon>
        <taxon>Mammalia</taxon>
        <taxon>Eutheria</taxon>
        <taxon>Euarchontoglires</taxon>
        <taxon>Glires</taxon>
        <taxon>Rodentia</taxon>
        <taxon>Sciuromorpha</taxon>
        <taxon>Sciuridae</taxon>
        <taxon>Xerinae</taxon>
        <taxon>Marmotini</taxon>
        <taxon>Marmota</taxon>
    </lineage>
</organism>
<gene>
    <name evidence="5" type="primary">KLK6</name>
</gene>
<dbReference type="SUPFAM" id="SSF50494">
    <property type="entry name" value="Trypsin-like serine proteases"/>
    <property type="match status" value="1"/>
</dbReference>
<dbReference type="GeneTree" id="ENSGT01030000234551"/>
<dbReference type="PROSITE" id="PS00134">
    <property type="entry name" value="TRYPSIN_HIS"/>
    <property type="match status" value="1"/>
</dbReference>
<evidence type="ECO:0000313" key="5">
    <source>
        <dbReference type="Ensembl" id="ENSMMMP00000005594.1"/>
    </source>
</evidence>
<keyword evidence="3" id="KW-0732">Signal</keyword>
<sequence>MDLKKTLMVALTLMAAAWAEEQNKLVHGGPCEKTSHPYQAALYTSGHLLCGGVLIHPQWVLTAAHCKKPVILGVRWYVETACEALCHGVTSHVDQRRSQESTPTSADIPTGSGKPFKPNDPDM</sequence>
<accession>A0A8C5YZX3</accession>
<evidence type="ECO:0000259" key="4">
    <source>
        <dbReference type="Pfam" id="PF00089"/>
    </source>
</evidence>
<reference evidence="5" key="1">
    <citation type="submission" date="2025-08" db="UniProtKB">
        <authorList>
            <consortium name="Ensembl"/>
        </authorList>
    </citation>
    <scope>IDENTIFICATION</scope>
</reference>
<dbReference type="GO" id="GO:0004252">
    <property type="term" value="F:serine-type endopeptidase activity"/>
    <property type="evidence" value="ECO:0007669"/>
    <property type="project" value="InterPro"/>
</dbReference>
<reference evidence="5" key="2">
    <citation type="submission" date="2025-09" db="UniProtKB">
        <authorList>
            <consortium name="Ensembl"/>
        </authorList>
    </citation>
    <scope>IDENTIFICATION</scope>
</reference>
<dbReference type="PANTHER" id="PTHR24271">
    <property type="entry name" value="KALLIKREIN-RELATED"/>
    <property type="match status" value="1"/>
</dbReference>
<proteinExistence type="predicted"/>
<evidence type="ECO:0000256" key="3">
    <source>
        <dbReference type="SAM" id="SignalP"/>
    </source>
</evidence>
<dbReference type="AlphaFoldDB" id="A0A8C5YZX3"/>
<feature type="chain" id="PRO_5034397878" evidence="3">
    <location>
        <begin position="20"/>
        <end position="123"/>
    </location>
</feature>
<dbReference type="GO" id="GO:0030141">
    <property type="term" value="C:secretory granule"/>
    <property type="evidence" value="ECO:0007669"/>
    <property type="project" value="TreeGrafter"/>
</dbReference>
<dbReference type="PANTHER" id="PTHR24271:SF19">
    <property type="entry name" value="KALLIKREIN-6"/>
    <property type="match status" value="1"/>
</dbReference>
<keyword evidence="6" id="KW-1185">Reference proteome</keyword>
<dbReference type="Pfam" id="PF00089">
    <property type="entry name" value="Trypsin"/>
    <property type="match status" value="1"/>
</dbReference>
<keyword evidence="1" id="KW-1015">Disulfide bond</keyword>
<evidence type="ECO:0000313" key="6">
    <source>
        <dbReference type="Proteomes" id="UP000694407"/>
    </source>
</evidence>
<dbReference type="InterPro" id="IPR009003">
    <property type="entry name" value="Peptidase_S1_PA"/>
</dbReference>
<evidence type="ECO:0000256" key="2">
    <source>
        <dbReference type="SAM" id="MobiDB-lite"/>
    </source>
</evidence>
<dbReference type="GO" id="GO:0006508">
    <property type="term" value="P:proteolysis"/>
    <property type="evidence" value="ECO:0007669"/>
    <property type="project" value="InterPro"/>
</dbReference>